<evidence type="ECO:0000313" key="2">
    <source>
        <dbReference type="EMBL" id="OSX70121.1"/>
    </source>
</evidence>
<proteinExistence type="predicted"/>
<feature type="compositionally biased region" description="Acidic residues" evidence="1">
    <location>
        <begin position="748"/>
        <end position="757"/>
    </location>
</feature>
<name>A0A1X6NND0_PORUM</name>
<keyword evidence="3" id="KW-1185">Reference proteome</keyword>
<feature type="compositionally biased region" description="Basic and acidic residues" evidence="1">
    <location>
        <begin position="13"/>
        <end position="27"/>
    </location>
</feature>
<feature type="compositionally biased region" description="Low complexity" evidence="1">
    <location>
        <begin position="732"/>
        <end position="743"/>
    </location>
</feature>
<organism evidence="2 3">
    <name type="scientific">Porphyra umbilicalis</name>
    <name type="common">Purple laver</name>
    <name type="synonym">Red alga</name>
    <dbReference type="NCBI Taxonomy" id="2786"/>
    <lineage>
        <taxon>Eukaryota</taxon>
        <taxon>Rhodophyta</taxon>
        <taxon>Bangiophyceae</taxon>
        <taxon>Bangiales</taxon>
        <taxon>Bangiaceae</taxon>
        <taxon>Porphyra</taxon>
    </lineage>
</organism>
<feature type="compositionally biased region" description="Acidic residues" evidence="1">
    <location>
        <begin position="781"/>
        <end position="790"/>
    </location>
</feature>
<gene>
    <name evidence="2" type="ORF">BU14_0895s0004</name>
</gene>
<dbReference type="AlphaFoldDB" id="A0A1X6NND0"/>
<feature type="region of interest" description="Disordered" evidence="1">
    <location>
        <begin position="695"/>
        <end position="836"/>
    </location>
</feature>
<feature type="region of interest" description="Disordered" evidence="1">
    <location>
        <begin position="1"/>
        <end position="60"/>
    </location>
</feature>
<sequence length="836" mass="87429">MGAARMQVVPVSEEERAKAHAEDEANRKAVKAMQARAEKRARRGGSAASTHPPPRTARSATVLPGVAAVSAGRTTAAVAQAVVASATGFFRQRPAPRPAQSAREGGGSAGVEADEVSVAHSAPAVLASTEPRTLANGGESQSVYNLPALLRTRGDQGYGTPASPGYIRPETPPLSDPVVASFLPPSRGGVPTTGPCRPPPRRSDTSSRGLSAATGRGCLPPLGRRPSISFSARDSSPPPCGRHVAFASQPVDADAGFPSPAKKAKPMVATVAKSITAKAKQTAAAAAKKVGGLASKSGGQKAAKTLKKLTLATLTKAVLDAARPAMALASRQGAGAGGASSEGDAAPIASDVNAALVQAIVDGLQPVILEVVETAKNVEHLRSDLSRLAKKVEVQGVGHEMTARAVVQLRDEPPPAVKEEMADKPVFVADCDEEPIDVELLSRADKNYRDMAVVRTEFRKTLEAETAHTTTSRTVLYGPDRLTEVMSEVVERLHNCDAAKANTYLCQPTVFPVRNKATKTQMVKVQKRINGHVSHMLTDFRKWALPPFWEVLQIDGENIQKEEATTWLEKDEFMLSEKGQRAVAAAAKGFFRRAGAHNRIVEGTGLGGVEHVSMTVGHFMLLGSFARHELMVAAGLRPRHRAGSADGTYKWWCEEAVAVRSVMPSDSRVFNGFSIVDAKDPRRYDMVLIPAGSFSASDSNPRGGSDSVWPGGRAPSGPTRRQGGPADGGAPAGPADGNNGSAALNANCDDDGDEFGDADLLPFSPVASGAAGEAMCGEMQGVDDEGDGAADEQHDRDAGDVDDEEGDEDGSGDEYATEGGEGRDDDVGLDGADLIL</sequence>
<protein>
    <submittedName>
        <fullName evidence="2">Uncharacterized protein</fullName>
    </submittedName>
</protein>
<reference evidence="2 3" key="1">
    <citation type="submission" date="2017-03" db="EMBL/GenBank/DDBJ databases">
        <title>WGS assembly of Porphyra umbilicalis.</title>
        <authorList>
            <person name="Brawley S.H."/>
            <person name="Blouin N.A."/>
            <person name="Ficko-Blean E."/>
            <person name="Wheeler G.L."/>
            <person name="Lohr M."/>
            <person name="Goodson H.V."/>
            <person name="Jenkins J.W."/>
            <person name="Blaby-Haas C.E."/>
            <person name="Helliwell K.E."/>
            <person name="Chan C."/>
            <person name="Marriage T."/>
            <person name="Bhattacharya D."/>
            <person name="Klein A.S."/>
            <person name="Badis Y."/>
            <person name="Brodie J."/>
            <person name="Cao Y."/>
            <person name="Collen J."/>
            <person name="Dittami S.M."/>
            <person name="Gachon C.M."/>
            <person name="Green B.R."/>
            <person name="Karpowicz S."/>
            <person name="Kim J.W."/>
            <person name="Kudahl U."/>
            <person name="Lin S."/>
            <person name="Michel G."/>
            <person name="Mittag M."/>
            <person name="Olson B.J."/>
            <person name="Pangilinan J."/>
            <person name="Peng Y."/>
            <person name="Qiu H."/>
            <person name="Shu S."/>
            <person name="Singer J.T."/>
            <person name="Smith A.G."/>
            <person name="Sprecher B.N."/>
            <person name="Wagner V."/>
            <person name="Wang W."/>
            <person name="Wang Z.-Y."/>
            <person name="Yan J."/>
            <person name="Yarish C."/>
            <person name="Zoeuner-Riek S."/>
            <person name="Zhuang Y."/>
            <person name="Zou Y."/>
            <person name="Lindquist E.A."/>
            <person name="Grimwood J."/>
            <person name="Barry K."/>
            <person name="Rokhsar D.S."/>
            <person name="Schmutz J."/>
            <person name="Stiller J.W."/>
            <person name="Grossman A.R."/>
            <person name="Prochnik S.E."/>
        </authorList>
    </citation>
    <scope>NUCLEOTIDE SEQUENCE [LARGE SCALE GENOMIC DNA]</scope>
    <source>
        <strain evidence="2">4086291</strain>
    </source>
</reference>
<evidence type="ECO:0000313" key="3">
    <source>
        <dbReference type="Proteomes" id="UP000218209"/>
    </source>
</evidence>
<dbReference type="Proteomes" id="UP000218209">
    <property type="component" value="Unassembled WGS sequence"/>
</dbReference>
<accession>A0A1X6NND0</accession>
<feature type="region of interest" description="Disordered" evidence="1">
    <location>
        <begin position="154"/>
        <end position="223"/>
    </location>
</feature>
<evidence type="ECO:0000256" key="1">
    <source>
        <dbReference type="SAM" id="MobiDB-lite"/>
    </source>
</evidence>
<feature type="compositionally biased region" description="Acidic residues" evidence="1">
    <location>
        <begin position="800"/>
        <end position="816"/>
    </location>
</feature>
<dbReference type="EMBL" id="KV919310">
    <property type="protein sequence ID" value="OSX70121.1"/>
    <property type="molecule type" value="Genomic_DNA"/>
</dbReference>